<name>A0A182QE88_9DIPT</name>
<dbReference type="VEuPathDB" id="VectorBase:AFAF008377"/>
<reference evidence="7" key="2">
    <citation type="submission" date="2020-05" db="UniProtKB">
        <authorList>
            <consortium name="EnsemblMetazoa"/>
        </authorList>
    </citation>
    <scope>IDENTIFICATION</scope>
    <source>
        <strain evidence="7">FAR1</strain>
    </source>
</reference>
<evidence type="ECO:0000256" key="4">
    <source>
        <dbReference type="ARBA" id="ARBA00022857"/>
    </source>
</evidence>
<evidence type="ECO:0000313" key="8">
    <source>
        <dbReference type="Proteomes" id="UP000075886"/>
    </source>
</evidence>
<keyword evidence="6" id="KW-0503">Monooxygenase</keyword>
<dbReference type="InterPro" id="IPR050346">
    <property type="entry name" value="FMO-like"/>
</dbReference>
<comment type="cofactor">
    <cofactor evidence="6">
        <name>FAD</name>
        <dbReference type="ChEBI" id="CHEBI:57692"/>
    </cofactor>
</comment>
<keyword evidence="3 6" id="KW-0274">FAD</keyword>
<keyword evidence="8" id="KW-1185">Reference proteome</keyword>
<dbReference type="GO" id="GO:0050660">
    <property type="term" value="F:flavin adenine dinucleotide binding"/>
    <property type="evidence" value="ECO:0007669"/>
    <property type="project" value="InterPro"/>
</dbReference>
<dbReference type="EMBL" id="AXCN02002299">
    <property type="status" value="NOT_ANNOTATED_CDS"/>
    <property type="molecule type" value="Genomic_DNA"/>
</dbReference>
<organism evidence="7 8">
    <name type="scientific">Anopheles farauti</name>
    <dbReference type="NCBI Taxonomy" id="69004"/>
    <lineage>
        <taxon>Eukaryota</taxon>
        <taxon>Metazoa</taxon>
        <taxon>Ecdysozoa</taxon>
        <taxon>Arthropoda</taxon>
        <taxon>Hexapoda</taxon>
        <taxon>Insecta</taxon>
        <taxon>Pterygota</taxon>
        <taxon>Neoptera</taxon>
        <taxon>Endopterygota</taxon>
        <taxon>Diptera</taxon>
        <taxon>Nematocera</taxon>
        <taxon>Culicoidea</taxon>
        <taxon>Culicidae</taxon>
        <taxon>Anophelinae</taxon>
        <taxon>Anopheles</taxon>
    </lineage>
</organism>
<dbReference type="SUPFAM" id="SSF51905">
    <property type="entry name" value="FAD/NAD(P)-binding domain"/>
    <property type="match status" value="1"/>
</dbReference>
<keyword evidence="4" id="KW-0521">NADP</keyword>
<dbReference type="GO" id="GO:0004499">
    <property type="term" value="F:N,N-dimethylaniline monooxygenase activity"/>
    <property type="evidence" value="ECO:0007669"/>
    <property type="project" value="InterPro"/>
</dbReference>
<accession>A0A182QE88</accession>
<dbReference type="InterPro" id="IPR020946">
    <property type="entry name" value="Flavin_mOase-like"/>
</dbReference>
<dbReference type="AlphaFoldDB" id="A0A182QE88"/>
<dbReference type="InterPro" id="IPR000960">
    <property type="entry name" value="Flavin_mOase"/>
</dbReference>
<dbReference type="Pfam" id="PF00743">
    <property type="entry name" value="FMO-like"/>
    <property type="match status" value="1"/>
</dbReference>
<dbReference type="InterPro" id="IPR036188">
    <property type="entry name" value="FAD/NAD-bd_sf"/>
</dbReference>
<dbReference type="Proteomes" id="UP000075886">
    <property type="component" value="Unassembled WGS sequence"/>
</dbReference>
<keyword evidence="2 6" id="KW-0285">Flavoprotein</keyword>
<dbReference type="GO" id="GO:0050661">
    <property type="term" value="F:NADP binding"/>
    <property type="evidence" value="ECO:0007669"/>
    <property type="project" value="InterPro"/>
</dbReference>
<evidence type="ECO:0000256" key="3">
    <source>
        <dbReference type="ARBA" id="ARBA00022827"/>
    </source>
</evidence>
<dbReference type="PANTHER" id="PTHR23023">
    <property type="entry name" value="DIMETHYLANILINE MONOOXYGENASE"/>
    <property type="match status" value="1"/>
</dbReference>
<dbReference type="EnsemblMetazoa" id="AFAF008377-RA">
    <property type="protein sequence ID" value="AFAF008377-PA"/>
    <property type="gene ID" value="AFAF008377"/>
</dbReference>
<protein>
    <recommendedName>
        <fullName evidence="6">Flavin-containing monooxygenase</fullName>
        <ecNumber evidence="6">1.-.-.-</ecNumber>
    </recommendedName>
</protein>
<dbReference type="STRING" id="69004.A0A182QE88"/>
<keyword evidence="5 6" id="KW-0560">Oxidoreductase</keyword>
<dbReference type="PIRSF" id="PIRSF000332">
    <property type="entry name" value="FMO"/>
    <property type="match status" value="1"/>
</dbReference>
<comment type="similarity">
    <text evidence="1 6">Belongs to the FMO family.</text>
</comment>
<evidence type="ECO:0000313" key="7">
    <source>
        <dbReference type="EnsemblMetazoa" id="AFAF008377-PA"/>
    </source>
</evidence>
<proteinExistence type="inferred from homology"/>
<evidence type="ECO:0000256" key="6">
    <source>
        <dbReference type="RuleBase" id="RU361177"/>
    </source>
</evidence>
<dbReference type="EC" id="1.-.-.-" evidence="6"/>
<evidence type="ECO:0000256" key="2">
    <source>
        <dbReference type="ARBA" id="ARBA00022630"/>
    </source>
</evidence>
<reference evidence="8" key="1">
    <citation type="submission" date="2014-01" db="EMBL/GenBank/DDBJ databases">
        <title>The Genome Sequence of Anopheles farauti FAR1 (V2).</title>
        <authorList>
            <consortium name="The Broad Institute Genomics Platform"/>
            <person name="Neafsey D.E."/>
            <person name="Besansky N."/>
            <person name="Howell P."/>
            <person name="Walton C."/>
            <person name="Young S.K."/>
            <person name="Zeng Q."/>
            <person name="Gargeya S."/>
            <person name="Fitzgerald M."/>
            <person name="Haas B."/>
            <person name="Abouelleil A."/>
            <person name="Allen A.W."/>
            <person name="Alvarado L."/>
            <person name="Arachchi H.M."/>
            <person name="Berlin A.M."/>
            <person name="Chapman S.B."/>
            <person name="Gainer-Dewar J."/>
            <person name="Goldberg J."/>
            <person name="Griggs A."/>
            <person name="Gujja S."/>
            <person name="Hansen M."/>
            <person name="Howarth C."/>
            <person name="Imamovic A."/>
            <person name="Ireland A."/>
            <person name="Larimer J."/>
            <person name="McCowan C."/>
            <person name="Murphy C."/>
            <person name="Pearson M."/>
            <person name="Poon T.W."/>
            <person name="Priest M."/>
            <person name="Roberts A."/>
            <person name="Saif S."/>
            <person name="Shea T."/>
            <person name="Sisk P."/>
            <person name="Sykes S."/>
            <person name="Wortman J."/>
            <person name="Nusbaum C."/>
            <person name="Birren B."/>
        </authorList>
    </citation>
    <scope>NUCLEOTIDE SEQUENCE [LARGE SCALE GENOMIC DNA]</scope>
    <source>
        <strain evidence="8">FAR1</strain>
    </source>
</reference>
<evidence type="ECO:0000256" key="1">
    <source>
        <dbReference type="ARBA" id="ARBA00009183"/>
    </source>
</evidence>
<evidence type="ECO:0000256" key="5">
    <source>
        <dbReference type="ARBA" id="ARBA00023002"/>
    </source>
</evidence>
<sequence>MPAQDASYVRWDAVLQFIRDYSDHYGVTERIAFEHLVEEVRPAPDGSDMWNVTVRHLIKGTIVTETYDFVLVCNGHYHTPNKPVYAGNEQFRGKQLHSHDYRNVEIFRDHTVLVIGAGPSGTDLALEASKTAKTIYFSHHASEKLKQLVFPCNVIQVPDVRRLHPDEVDGRLPMPDKHEMLADHEQEMNTRWSKGLKKRQAHMMGADFQGQYYDSLAKRANIDPIPKVMTDMHIDSGKRKKEDLLNYRNDVYRIVDEHTYVKYDISDLDQPHKH</sequence>
<dbReference type="Gene3D" id="3.50.50.60">
    <property type="entry name" value="FAD/NAD(P)-binding domain"/>
    <property type="match status" value="1"/>
</dbReference>